<dbReference type="InterPro" id="IPR006700">
    <property type="entry name" value="RsmE"/>
</dbReference>
<dbReference type="InterPro" id="IPR046887">
    <property type="entry name" value="RsmE_PUA-like"/>
</dbReference>
<dbReference type="SUPFAM" id="SSF88697">
    <property type="entry name" value="PUA domain-like"/>
    <property type="match status" value="1"/>
</dbReference>
<dbReference type="CDD" id="cd18084">
    <property type="entry name" value="RsmE-like"/>
    <property type="match status" value="1"/>
</dbReference>
<evidence type="ECO:0000256" key="4">
    <source>
        <dbReference type="ARBA" id="ARBA00022552"/>
    </source>
</evidence>
<dbReference type="InterPro" id="IPR015947">
    <property type="entry name" value="PUA-like_sf"/>
</dbReference>
<feature type="domain" description="Ribosomal RNA small subunit methyltransferase E PUA-like" evidence="12">
    <location>
        <begin position="20"/>
        <end position="56"/>
    </location>
</feature>
<dbReference type="eggNOG" id="COG1385">
    <property type="taxonomic scope" value="Bacteria"/>
</dbReference>
<dbReference type="NCBIfam" id="TIGR00046">
    <property type="entry name" value="RsmE family RNA methyltransferase"/>
    <property type="match status" value="1"/>
</dbReference>
<evidence type="ECO:0000256" key="5">
    <source>
        <dbReference type="ARBA" id="ARBA00022603"/>
    </source>
</evidence>
<evidence type="ECO:0000256" key="6">
    <source>
        <dbReference type="ARBA" id="ARBA00022679"/>
    </source>
</evidence>
<dbReference type="AlphaFoldDB" id="Q2IMJ1"/>
<evidence type="ECO:0000256" key="7">
    <source>
        <dbReference type="ARBA" id="ARBA00022691"/>
    </source>
</evidence>
<protein>
    <recommendedName>
        <fullName evidence="10">Ribosomal RNA small subunit methyltransferase E</fullName>
        <ecNumber evidence="10">2.1.1.193</ecNumber>
    </recommendedName>
</protein>
<evidence type="ECO:0000256" key="2">
    <source>
        <dbReference type="ARBA" id="ARBA00005528"/>
    </source>
</evidence>
<sequence>MSLRRVHLPPERIGEGRAALTDEARHYLRDVLRLAPGAAVELFDGRGGAWEATVLDGFEALALGARRAAPGGGAPVWLLVALAKGEKIDLVVQKATELGAARIAPFAAERSVVRLEPEKGEARAARWRRIAEEAARQCGRADVPEVRAPASLEAALAEVPAGFGAFVFHPGGAPLSEAAPSPAGGYAAVVGPEGGLTDAEREACACAGARATSLGPRVLRAETAAIVAVALLQARFGDLR</sequence>
<dbReference type="Gene3D" id="3.40.1280.10">
    <property type="match status" value="1"/>
</dbReference>
<evidence type="ECO:0000259" key="11">
    <source>
        <dbReference type="Pfam" id="PF04452"/>
    </source>
</evidence>
<dbReference type="Proteomes" id="UP000001935">
    <property type="component" value="Chromosome"/>
</dbReference>
<feature type="domain" description="Ribosomal RNA small subunit methyltransferase E methyltransferase" evidence="11">
    <location>
        <begin position="75"/>
        <end position="233"/>
    </location>
</feature>
<dbReference type="EMBL" id="CP000251">
    <property type="protein sequence ID" value="ABC80023.1"/>
    <property type="molecule type" value="Genomic_DNA"/>
</dbReference>
<dbReference type="NCBIfam" id="NF008692">
    <property type="entry name" value="PRK11713.1-5"/>
    <property type="match status" value="1"/>
</dbReference>
<dbReference type="InterPro" id="IPR029026">
    <property type="entry name" value="tRNA_m1G_MTases_N"/>
</dbReference>
<reference evidence="13" key="1">
    <citation type="submission" date="2006-01" db="EMBL/GenBank/DDBJ databases">
        <title>Complete sequence of Anaeromyxobacter dehalogenans 2CP-C.</title>
        <authorList>
            <consortium name="US DOE Joint Genome Institute"/>
            <person name="Copeland A."/>
            <person name="Lucas S."/>
            <person name="Lapidus A."/>
            <person name="Barry K."/>
            <person name="Detter J.C."/>
            <person name="Glavina T."/>
            <person name="Hammon N."/>
            <person name="Israni S."/>
            <person name="Pitluck S."/>
            <person name="Brettin T."/>
            <person name="Bruce D."/>
            <person name="Han C."/>
            <person name="Tapia R."/>
            <person name="Gilna P."/>
            <person name="Kiss H."/>
            <person name="Schmutz J."/>
            <person name="Larimer F."/>
            <person name="Land M."/>
            <person name="Kyrpides N."/>
            <person name="Anderson I."/>
            <person name="Sanford R.A."/>
            <person name="Ritalahti K.M."/>
            <person name="Thomas H.S."/>
            <person name="Kirby J.R."/>
            <person name="Zhulin I.B."/>
            <person name="Loeffler F.E."/>
            <person name="Richardson P."/>
        </authorList>
    </citation>
    <scope>NUCLEOTIDE SEQUENCE</scope>
    <source>
        <strain evidence="13">2CP-C</strain>
    </source>
</reference>
<proteinExistence type="inferred from homology"/>
<dbReference type="EC" id="2.1.1.193" evidence="10"/>
<keyword evidence="5 10" id="KW-0489">Methyltransferase</keyword>
<dbReference type="PANTHER" id="PTHR30027">
    <property type="entry name" value="RIBOSOMAL RNA SMALL SUBUNIT METHYLTRANSFERASE E"/>
    <property type="match status" value="1"/>
</dbReference>
<evidence type="ECO:0000313" key="13">
    <source>
        <dbReference type="EMBL" id="ABC80023.1"/>
    </source>
</evidence>
<accession>Q2IMJ1</accession>
<keyword evidence="6 10" id="KW-0808">Transferase</keyword>
<keyword evidence="3 10" id="KW-0963">Cytoplasm</keyword>
<dbReference type="HOGENOM" id="CLU_067442_4_1_7"/>
<organism evidence="13 14">
    <name type="scientific">Anaeromyxobacter dehalogenans (strain 2CP-C)</name>
    <dbReference type="NCBI Taxonomy" id="290397"/>
    <lineage>
        <taxon>Bacteria</taxon>
        <taxon>Pseudomonadati</taxon>
        <taxon>Myxococcota</taxon>
        <taxon>Myxococcia</taxon>
        <taxon>Myxococcales</taxon>
        <taxon>Cystobacterineae</taxon>
        <taxon>Anaeromyxobacteraceae</taxon>
        <taxon>Anaeromyxobacter</taxon>
    </lineage>
</organism>
<dbReference type="Pfam" id="PF20260">
    <property type="entry name" value="PUA_4"/>
    <property type="match status" value="1"/>
</dbReference>
<evidence type="ECO:0000259" key="12">
    <source>
        <dbReference type="Pfam" id="PF20260"/>
    </source>
</evidence>
<keyword evidence="4 10" id="KW-0698">rRNA processing</keyword>
<dbReference type="PANTHER" id="PTHR30027:SF3">
    <property type="entry name" value="16S RRNA (URACIL(1498)-N(3))-METHYLTRANSFERASE"/>
    <property type="match status" value="1"/>
</dbReference>
<dbReference type="KEGG" id="ade:Adeh_0247"/>
<dbReference type="OrthoDB" id="9815641at2"/>
<dbReference type="GO" id="GO:0070042">
    <property type="term" value="F:rRNA (uridine-N3-)-methyltransferase activity"/>
    <property type="evidence" value="ECO:0007669"/>
    <property type="project" value="TreeGrafter"/>
</dbReference>
<keyword evidence="7 10" id="KW-0949">S-adenosyl-L-methionine</keyword>
<comment type="similarity">
    <text evidence="2 10">Belongs to the RNA methyltransferase RsmE family.</text>
</comment>
<dbReference type="RefSeq" id="WP_011419306.1">
    <property type="nucleotide sequence ID" value="NC_007760.1"/>
</dbReference>
<evidence type="ECO:0000313" key="14">
    <source>
        <dbReference type="Proteomes" id="UP000001935"/>
    </source>
</evidence>
<dbReference type="PIRSF" id="PIRSF015601">
    <property type="entry name" value="MTase_slr0722"/>
    <property type="match status" value="1"/>
</dbReference>
<dbReference type="STRING" id="290397.Adeh_0247"/>
<gene>
    <name evidence="13" type="ordered locus">Adeh_0247</name>
</gene>
<dbReference type="SUPFAM" id="SSF75217">
    <property type="entry name" value="alpha/beta knot"/>
    <property type="match status" value="1"/>
</dbReference>
<evidence type="ECO:0000256" key="10">
    <source>
        <dbReference type="PIRNR" id="PIRNR015601"/>
    </source>
</evidence>
<dbReference type="InterPro" id="IPR046886">
    <property type="entry name" value="RsmE_MTase_dom"/>
</dbReference>
<evidence type="ECO:0000256" key="8">
    <source>
        <dbReference type="ARBA" id="ARBA00025699"/>
    </source>
</evidence>
<evidence type="ECO:0000256" key="3">
    <source>
        <dbReference type="ARBA" id="ARBA00022490"/>
    </source>
</evidence>
<evidence type="ECO:0000256" key="1">
    <source>
        <dbReference type="ARBA" id="ARBA00004496"/>
    </source>
</evidence>
<dbReference type="GO" id="GO:0005737">
    <property type="term" value="C:cytoplasm"/>
    <property type="evidence" value="ECO:0007669"/>
    <property type="project" value="UniProtKB-SubCell"/>
</dbReference>
<comment type="catalytic activity">
    <reaction evidence="9 10">
        <text>uridine(1498) in 16S rRNA + S-adenosyl-L-methionine = N(3)-methyluridine(1498) in 16S rRNA + S-adenosyl-L-homocysteine + H(+)</text>
        <dbReference type="Rhea" id="RHEA:42920"/>
        <dbReference type="Rhea" id="RHEA-COMP:10283"/>
        <dbReference type="Rhea" id="RHEA-COMP:10284"/>
        <dbReference type="ChEBI" id="CHEBI:15378"/>
        <dbReference type="ChEBI" id="CHEBI:57856"/>
        <dbReference type="ChEBI" id="CHEBI:59789"/>
        <dbReference type="ChEBI" id="CHEBI:65315"/>
        <dbReference type="ChEBI" id="CHEBI:74502"/>
        <dbReference type="EC" id="2.1.1.193"/>
    </reaction>
</comment>
<comment type="function">
    <text evidence="8 10">Specifically methylates the N3 position of the uracil ring of uridine 1498 (m3U1498) in 16S rRNA. Acts on the fully assembled 30S ribosomal subunit.</text>
</comment>
<dbReference type="Pfam" id="PF04452">
    <property type="entry name" value="Methyltrans_RNA"/>
    <property type="match status" value="1"/>
</dbReference>
<dbReference type="InterPro" id="IPR029028">
    <property type="entry name" value="Alpha/beta_knot_MTases"/>
</dbReference>
<evidence type="ECO:0000256" key="9">
    <source>
        <dbReference type="ARBA" id="ARBA00047944"/>
    </source>
</evidence>
<comment type="subcellular location">
    <subcellularLocation>
        <location evidence="1 10">Cytoplasm</location>
    </subcellularLocation>
</comment>
<name>Q2IMJ1_ANADE</name>
<dbReference type="GO" id="GO:0070475">
    <property type="term" value="P:rRNA base methylation"/>
    <property type="evidence" value="ECO:0007669"/>
    <property type="project" value="TreeGrafter"/>
</dbReference>